<organism evidence="14 15">
    <name type="scientific">Nepenthes gracilis</name>
    <name type="common">Slender pitcher plant</name>
    <dbReference type="NCBI Taxonomy" id="150966"/>
    <lineage>
        <taxon>Eukaryota</taxon>
        <taxon>Viridiplantae</taxon>
        <taxon>Streptophyta</taxon>
        <taxon>Embryophyta</taxon>
        <taxon>Tracheophyta</taxon>
        <taxon>Spermatophyta</taxon>
        <taxon>Magnoliopsida</taxon>
        <taxon>eudicotyledons</taxon>
        <taxon>Gunneridae</taxon>
        <taxon>Pentapetalae</taxon>
        <taxon>Caryophyllales</taxon>
        <taxon>Nepenthaceae</taxon>
        <taxon>Nepenthes</taxon>
    </lineage>
</organism>
<dbReference type="InterPro" id="IPR001461">
    <property type="entry name" value="Aspartic_peptidase_A1"/>
</dbReference>
<dbReference type="PROSITE" id="PS51767">
    <property type="entry name" value="PEPTIDASE_A1"/>
    <property type="match status" value="1"/>
</dbReference>
<protein>
    <recommendedName>
        <fullName evidence="13">Peptidase A1 domain-containing protein</fullName>
    </recommendedName>
</protein>
<evidence type="ECO:0000256" key="11">
    <source>
        <dbReference type="PIRSR" id="PIRSR601461-1"/>
    </source>
</evidence>
<dbReference type="PANTHER" id="PTHR13683">
    <property type="entry name" value="ASPARTYL PROTEASES"/>
    <property type="match status" value="1"/>
</dbReference>
<dbReference type="InterPro" id="IPR034161">
    <property type="entry name" value="Pepsin-like_plant"/>
</dbReference>
<feature type="transmembrane region" description="Helical" evidence="12">
    <location>
        <begin position="12"/>
        <end position="34"/>
    </location>
</feature>
<dbReference type="CDD" id="cd05476">
    <property type="entry name" value="pepsin_A_like_plant"/>
    <property type="match status" value="1"/>
</dbReference>
<dbReference type="InterPro" id="IPR033121">
    <property type="entry name" value="PEPTIDASE_A1"/>
</dbReference>
<feature type="active site" evidence="11">
    <location>
        <position position="322"/>
    </location>
</feature>
<evidence type="ECO:0000256" key="10">
    <source>
        <dbReference type="ARBA" id="ARBA00023180"/>
    </source>
</evidence>
<keyword evidence="6" id="KW-0064">Aspartyl protease</keyword>
<evidence type="ECO:0000256" key="12">
    <source>
        <dbReference type="SAM" id="Phobius"/>
    </source>
</evidence>
<name>A0AAD3SI61_NEPGR</name>
<comment type="similarity">
    <text evidence="2">Belongs to the peptidase A1 family.</text>
</comment>
<evidence type="ECO:0000256" key="2">
    <source>
        <dbReference type="ARBA" id="ARBA00007447"/>
    </source>
</evidence>
<sequence>MPAYISAIRISIWVIFSGVILQASMVLCGFPTTLNLHRAFPNNQRVELSQLVARDRVRHGRLLQSFNGVVGFPLSGTYDPYSVGLYYTEIKIGTPPQVFYVQIDTGSDVLWVGCNSCSGCPTSSGLQLQLNSFNPSSSSSASTISCSDKACSLGTQSSDSLCDSQNNQCGYQFTYGDGSGTSGYYVSDILHLETVTGSSWTSNTTATIAFGCSTQATGDLTKSDRAVDGIFGFGQQSLSVVSQLASQGITPQVFSHCLRGDSTGGGILVLGEIVEPGIVYTPLVQSQPHYNLDLQSISINGQTLSIDSSAFATSTNSGTIIDSGTTLAYLAEAAYDPFVNGITNAVSDSVNPLLSKGTQCYLITSSVDQIFPNVSFNFANNASMIVTPRDYLLQQNSIGGASLWCIAFQKTDGQEMTILGDIVLKDKIIVYDVAHQRIGWLNYDCSSSVNVSTNSSTGTNKNTYINTGQLPSSSSSVNTHHMISHIAIIGALLLLL</sequence>
<dbReference type="Pfam" id="PF14543">
    <property type="entry name" value="TAXi_N"/>
    <property type="match status" value="1"/>
</dbReference>
<dbReference type="InterPro" id="IPR021109">
    <property type="entry name" value="Peptidase_aspartic_dom_sf"/>
</dbReference>
<dbReference type="FunFam" id="2.40.70.10:FF:000020">
    <property type="entry name" value="Aspartic proteinase-like protein 2"/>
    <property type="match status" value="1"/>
</dbReference>
<evidence type="ECO:0000313" key="15">
    <source>
        <dbReference type="Proteomes" id="UP001279734"/>
    </source>
</evidence>
<reference evidence="14" key="1">
    <citation type="submission" date="2023-05" db="EMBL/GenBank/DDBJ databases">
        <title>Nepenthes gracilis genome sequencing.</title>
        <authorList>
            <person name="Fukushima K."/>
        </authorList>
    </citation>
    <scope>NUCLEOTIDE SEQUENCE</scope>
    <source>
        <strain evidence="14">SING2019-196</strain>
    </source>
</reference>
<dbReference type="SUPFAM" id="SSF50630">
    <property type="entry name" value="Acid proteases"/>
    <property type="match status" value="1"/>
</dbReference>
<dbReference type="PRINTS" id="PR00792">
    <property type="entry name" value="PEPSIN"/>
</dbReference>
<evidence type="ECO:0000256" key="5">
    <source>
        <dbReference type="ARBA" id="ARBA00022729"/>
    </source>
</evidence>
<dbReference type="InterPro" id="IPR032799">
    <property type="entry name" value="TAXi_C"/>
</dbReference>
<keyword evidence="3" id="KW-0645">Protease</keyword>
<dbReference type="GO" id="GO:0006508">
    <property type="term" value="P:proteolysis"/>
    <property type="evidence" value="ECO:0007669"/>
    <property type="project" value="UniProtKB-KW"/>
</dbReference>
<evidence type="ECO:0000256" key="7">
    <source>
        <dbReference type="ARBA" id="ARBA00022801"/>
    </source>
</evidence>
<keyword evidence="4 12" id="KW-0812">Transmembrane</keyword>
<keyword evidence="15" id="KW-1185">Reference proteome</keyword>
<feature type="active site" evidence="11">
    <location>
        <position position="104"/>
    </location>
</feature>
<proteinExistence type="inferred from homology"/>
<dbReference type="PANTHER" id="PTHR13683:SF375">
    <property type="entry name" value="PEPTIDASE A1 DOMAIN-CONTAINING PROTEIN"/>
    <property type="match status" value="1"/>
</dbReference>
<evidence type="ECO:0000256" key="1">
    <source>
        <dbReference type="ARBA" id="ARBA00004370"/>
    </source>
</evidence>
<accession>A0AAD3SI61</accession>
<keyword evidence="10" id="KW-0325">Glycoprotein</keyword>
<evidence type="ECO:0000256" key="8">
    <source>
        <dbReference type="ARBA" id="ARBA00022989"/>
    </source>
</evidence>
<dbReference type="Proteomes" id="UP001279734">
    <property type="component" value="Unassembled WGS sequence"/>
</dbReference>
<dbReference type="GO" id="GO:0004190">
    <property type="term" value="F:aspartic-type endopeptidase activity"/>
    <property type="evidence" value="ECO:0007669"/>
    <property type="project" value="UniProtKB-KW"/>
</dbReference>
<keyword evidence="7" id="KW-0378">Hydrolase</keyword>
<comment type="subcellular location">
    <subcellularLocation>
        <location evidence="1">Membrane</location>
    </subcellularLocation>
</comment>
<evidence type="ECO:0000256" key="6">
    <source>
        <dbReference type="ARBA" id="ARBA00022750"/>
    </source>
</evidence>
<keyword evidence="9 12" id="KW-0472">Membrane</keyword>
<evidence type="ECO:0000313" key="14">
    <source>
        <dbReference type="EMBL" id="GMH11109.1"/>
    </source>
</evidence>
<dbReference type="GO" id="GO:0016020">
    <property type="term" value="C:membrane"/>
    <property type="evidence" value="ECO:0007669"/>
    <property type="project" value="UniProtKB-SubCell"/>
</dbReference>
<comment type="caution">
    <text evidence="14">The sequence shown here is derived from an EMBL/GenBank/DDBJ whole genome shotgun (WGS) entry which is preliminary data.</text>
</comment>
<evidence type="ECO:0000256" key="9">
    <source>
        <dbReference type="ARBA" id="ARBA00023136"/>
    </source>
</evidence>
<dbReference type="Pfam" id="PF14541">
    <property type="entry name" value="TAXi_C"/>
    <property type="match status" value="1"/>
</dbReference>
<keyword evidence="5" id="KW-0732">Signal</keyword>
<dbReference type="Gene3D" id="2.40.70.10">
    <property type="entry name" value="Acid Proteases"/>
    <property type="match status" value="2"/>
</dbReference>
<dbReference type="InterPro" id="IPR032861">
    <property type="entry name" value="TAXi_N"/>
</dbReference>
<feature type="domain" description="Peptidase A1" evidence="13">
    <location>
        <begin position="86"/>
        <end position="441"/>
    </location>
</feature>
<dbReference type="AlphaFoldDB" id="A0AAD3SI61"/>
<dbReference type="FunFam" id="2.40.70.10:FF:000018">
    <property type="entry name" value="Aspartic proteinase-like protein 2"/>
    <property type="match status" value="1"/>
</dbReference>
<gene>
    <name evidence="14" type="ORF">Nepgr_012950</name>
</gene>
<dbReference type="EMBL" id="BSYO01000010">
    <property type="protein sequence ID" value="GMH11109.1"/>
    <property type="molecule type" value="Genomic_DNA"/>
</dbReference>
<evidence type="ECO:0000256" key="3">
    <source>
        <dbReference type="ARBA" id="ARBA00022670"/>
    </source>
</evidence>
<evidence type="ECO:0000259" key="13">
    <source>
        <dbReference type="PROSITE" id="PS51767"/>
    </source>
</evidence>
<keyword evidence="8 12" id="KW-1133">Transmembrane helix</keyword>
<evidence type="ECO:0000256" key="4">
    <source>
        <dbReference type="ARBA" id="ARBA00022692"/>
    </source>
</evidence>